<evidence type="ECO:0000313" key="2">
    <source>
        <dbReference type="EMBL" id="RAI82348.1"/>
    </source>
</evidence>
<organism evidence="2 3">
    <name type="scientific">Macrococcoides goetzii</name>
    <dbReference type="NCBI Taxonomy" id="1891097"/>
    <lineage>
        <taxon>Bacteria</taxon>
        <taxon>Bacillati</taxon>
        <taxon>Bacillota</taxon>
        <taxon>Bacilli</taxon>
        <taxon>Bacillales</taxon>
        <taxon>Staphylococcaceae</taxon>
        <taxon>Macrococcoides</taxon>
    </lineage>
</organism>
<feature type="transmembrane region" description="Helical" evidence="1">
    <location>
        <begin position="248"/>
        <end position="267"/>
    </location>
</feature>
<feature type="transmembrane region" description="Helical" evidence="1">
    <location>
        <begin position="300"/>
        <end position="322"/>
    </location>
</feature>
<keyword evidence="1" id="KW-1133">Transmembrane helix</keyword>
<protein>
    <recommendedName>
        <fullName evidence="4">ABC transporter permease</fullName>
    </recommendedName>
</protein>
<keyword evidence="1" id="KW-0472">Membrane</keyword>
<dbReference type="AlphaFoldDB" id="A0A2G5NRF6"/>
<feature type="transmembrane region" description="Helical" evidence="1">
    <location>
        <begin position="121"/>
        <end position="139"/>
    </location>
</feature>
<feature type="transmembrane region" description="Helical" evidence="1">
    <location>
        <begin position="12"/>
        <end position="35"/>
    </location>
</feature>
<dbReference type="Proteomes" id="UP000229523">
    <property type="component" value="Unassembled WGS sequence"/>
</dbReference>
<dbReference type="PANTHER" id="PTHR37305">
    <property type="entry name" value="INTEGRAL MEMBRANE PROTEIN-RELATED"/>
    <property type="match status" value="1"/>
</dbReference>
<evidence type="ECO:0008006" key="4">
    <source>
        <dbReference type="Google" id="ProtNLM"/>
    </source>
</evidence>
<proteinExistence type="predicted"/>
<evidence type="ECO:0000313" key="3">
    <source>
        <dbReference type="Proteomes" id="UP000229523"/>
    </source>
</evidence>
<name>A0A2G5NRF6_9STAP</name>
<sequence length="329" mass="37697">MFKLVVNEFNKYFNRLGTYIMLGIIVAFMILGVVLNMQFASSIDNKTYSDNWKSEVKEDVSKYQKRLAEIAKKPEDKKSMKEFTDEMTLGDRVAELQFYLKKDVQPPAKNNFYQTLIDTNGFISFVTIMLIIICSSLMSREHQQGTIKLLLIRPASRLKIFFSKFIFALLASLIFLVFTYVMTAIISFFTTKMNPTTELAVQGNKGYKMINVYELLGQQIFANFIYIITFAIVAYALSVIFKNTALSLGVTFALMFFGDLIIMFLQGKTKLIEFLWPANWNLSQYLPNNPAELADKDLSFGFSLTYDIVILIIITAVAAWIFNKRDVAN</sequence>
<feature type="transmembrane region" description="Helical" evidence="1">
    <location>
        <begin position="160"/>
        <end position="189"/>
    </location>
</feature>
<evidence type="ECO:0000256" key="1">
    <source>
        <dbReference type="SAM" id="Phobius"/>
    </source>
</evidence>
<dbReference type="Pfam" id="PF12730">
    <property type="entry name" value="ABC2_membrane_4"/>
    <property type="match status" value="1"/>
</dbReference>
<accession>A0A2G5NRF6</accession>
<feature type="transmembrane region" description="Helical" evidence="1">
    <location>
        <begin position="220"/>
        <end position="241"/>
    </location>
</feature>
<reference evidence="2 3" key="1">
    <citation type="journal article" date="2018" name="Front. Microbiol.">
        <title>Description and Comparative Genomics of Macrococcus caseolyticus subsp. hominis subsp. nov., Macrococcus goetzii sp. nov., Macrococcus epidermidis sp. nov., and Macrococcus bohemicus sp. nov., Novel Macrococci From Human Clinical Material With Virulence Potential and Suspected Uptake of Foreign DNA by Natural Transformation.</title>
        <authorList>
            <person name="Maslanova I."/>
            <person name="Wertheimer Z."/>
            <person name="Sedlacek I."/>
            <person name="Svec P."/>
            <person name="Indrakova A."/>
            <person name="Kovarovic V."/>
            <person name="Schumann P."/>
            <person name="Sproer C."/>
            <person name="Kralova S."/>
            <person name="Sedo O."/>
            <person name="Kristofova L."/>
            <person name="Vrbovska V."/>
            <person name="Fuzik T."/>
            <person name="Petras P."/>
            <person name="Zdrahal Z."/>
            <person name="Ruzickova V."/>
            <person name="Doskar J."/>
            <person name="Pantucek R."/>
        </authorList>
    </citation>
    <scope>NUCLEOTIDE SEQUENCE [LARGE SCALE GENOMIC DNA]</scope>
    <source>
        <strain evidence="2 3">CCM 4927</strain>
    </source>
</reference>
<dbReference type="RefSeq" id="WP_099580128.1">
    <property type="nucleotide sequence ID" value="NZ_MJBI02000001.1"/>
</dbReference>
<comment type="caution">
    <text evidence="2">The sequence shown here is derived from an EMBL/GenBank/DDBJ whole genome shotgun (WGS) entry which is preliminary data.</text>
</comment>
<gene>
    <name evidence="2" type="ORF">BFS35_001295</name>
</gene>
<keyword evidence="1" id="KW-0812">Transmembrane</keyword>
<keyword evidence="3" id="KW-1185">Reference proteome</keyword>
<dbReference type="PANTHER" id="PTHR37305:SF1">
    <property type="entry name" value="MEMBRANE PROTEIN"/>
    <property type="match status" value="1"/>
</dbReference>
<dbReference type="EMBL" id="MJBI02000001">
    <property type="protein sequence ID" value="RAI82348.1"/>
    <property type="molecule type" value="Genomic_DNA"/>
</dbReference>